<organism evidence="1">
    <name type="scientific">marine metagenome</name>
    <dbReference type="NCBI Taxonomy" id="408172"/>
    <lineage>
        <taxon>unclassified sequences</taxon>
        <taxon>metagenomes</taxon>
        <taxon>ecological metagenomes</taxon>
    </lineage>
</organism>
<protein>
    <submittedName>
        <fullName evidence="1">Uncharacterized protein</fullName>
    </submittedName>
</protein>
<evidence type="ECO:0000313" key="1">
    <source>
        <dbReference type="EMBL" id="SVC97891.1"/>
    </source>
</evidence>
<dbReference type="AlphaFoldDB" id="A0A382RMP1"/>
<proteinExistence type="predicted"/>
<reference evidence="1" key="1">
    <citation type="submission" date="2018-05" db="EMBL/GenBank/DDBJ databases">
        <authorList>
            <person name="Lanie J.A."/>
            <person name="Ng W.-L."/>
            <person name="Kazmierczak K.M."/>
            <person name="Andrzejewski T.M."/>
            <person name="Davidsen T.M."/>
            <person name="Wayne K.J."/>
            <person name="Tettelin H."/>
            <person name="Glass J.I."/>
            <person name="Rusch D."/>
            <person name="Podicherti R."/>
            <person name="Tsui H.-C.T."/>
            <person name="Winkler M.E."/>
        </authorList>
    </citation>
    <scope>NUCLEOTIDE SEQUENCE</scope>
</reference>
<dbReference type="EMBL" id="UINC01122217">
    <property type="protein sequence ID" value="SVC97891.1"/>
    <property type="molecule type" value="Genomic_DNA"/>
</dbReference>
<sequence length="26" mass="3074">MLLPEQVGWPRAEPQAAHLWRQRFVG</sequence>
<feature type="non-terminal residue" evidence="1">
    <location>
        <position position="26"/>
    </location>
</feature>
<gene>
    <name evidence="1" type="ORF">METZ01_LOCUS350745</name>
</gene>
<name>A0A382RMP1_9ZZZZ</name>
<accession>A0A382RMP1</accession>